<dbReference type="PANTHER" id="PTHR35008:SF8">
    <property type="entry name" value="ALCOHOL DEHYDROGENASE CYTOCHROME C SUBUNIT"/>
    <property type="match status" value="1"/>
</dbReference>
<dbReference type="EMBL" id="BKAU01000010">
    <property type="protein sequence ID" value="GEP98924.1"/>
    <property type="molecule type" value="Genomic_DNA"/>
</dbReference>
<evidence type="ECO:0000256" key="3">
    <source>
        <dbReference type="ARBA" id="ARBA00023004"/>
    </source>
</evidence>
<proteinExistence type="predicted"/>
<dbReference type="PANTHER" id="PTHR35008">
    <property type="entry name" value="BLL4482 PROTEIN-RELATED"/>
    <property type="match status" value="1"/>
</dbReference>
<accession>A0A512RTB7</accession>
<dbReference type="GO" id="GO:0009055">
    <property type="term" value="F:electron transfer activity"/>
    <property type="evidence" value="ECO:0007669"/>
    <property type="project" value="InterPro"/>
</dbReference>
<keyword evidence="7" id="KW-1185">Reference proteome</keyword>
<dbReference type="PROSITE" id="PS51257">
    <property type="entry name" value="PROKAR_LIPOPROTEIN"/>
    <property type="match status" value="1"/>
</dbReference>
<organism evidence="6 7">
    <name type="scientific">Chitinophaga cymbidii</name>
    <dbReference type="NCBI Taxonomy" id="1096750"/>
    <lineage>
        <taxon>Bacteria</taxon>
        <taxon>Pseudomonadati</taxon>
        <taxon>Bacteroidota</taxon>
        <taxon>Chitinophagia</taxon>
        <taxon>Chitinophagales</taxon>
        <taxon>Chitinophagaceae</taxon>
        <taxon>Chitinophaga</taxon>
    </lineage>
</organism>
<reference evidence="6 7" key="1">
    <citation type="submission" date="2019-07" db="EMBL/GenBank/DDBJ databases">
        <title>Whole genome shotgun sequence of Chitinophaga cymbidii NBRC 109752.</title>
        <authorList>
            <person name="Hosoyama A."/>
            <person name="Uohara A."/>
            <person name="Ohji S."/>
            <person name="Ichikawa N."/>
        </authorList>
    </citation>
    <scope>NUCLEOTIDE SEQUENCE [LARGE SCALE GENOMIC DNA]</scope>
    <source>
        <strain evidence="6 7">NBRC 109752</strain>
    </source>
</reference>
<dbReference type="OrthoDB" id="9811395at2"/>
<gene>
    <name evidence="6" type="ORF">CCY01nite_51840</name>
</gene>
<keyword evidence="1 4" id="KW-0349">Heme</keyword>
<evidence type="ECO:0000313" key="6">
    <source>
        <dbReference type="EMBL" id="GEP98924.1"/>
    </source>
</evidence>
<dbReference type="GO" id="GO:0020037">
    <property type="term" value="F:heme binding"/>
    <property type="evidence" value="ECO:0007669"/>
    <property type="project" value="InterPro"/>
</dbReference>
<evidence type="ECO:0000256" key="1">
    <source>
        <dbReference type="ARBA" id="ARBA00022617"/>
    </source>
</evidence>
<dbReference type="InterPro" id="IPR036909">
    <property type="entry name" value="Cyt_c-like_dom_sf"/>
</dbReference>
<comment type="caution">
    <text evidence="6">The sequence shown here is derived from an EMBL/GenBank/DDBJ whole genome shotgun (WGS) entry which is preliminary data.</text>
</comment>
<dbReference type="PROSITE" id="PS51007">
    <property type="entry name" value="CYTC"/>
    <property type="match status" value="1"/>
</dbReference>
<keyword evidence="2 4" id="KW-0479">Metal-binding</keyword>
<keyword evidence="3 4" id="KW-0408">Iron</keyword>
<dbReference type="GO" id="GO:0046872">
    <property type="term" value="F:metal ion binding"/>
    <property type="evidence" value="ECO:0007669"/>
    <property type="project" value="UniProtKB-KW"/>
</dbReference>
<dbReference type="Gene3D" id="1.10.760.10">
    <property type="entry name" value="Cytochrome c-like domain"/>
    <property type="match status" value="1"/>
</dbReference>
<feature type="domain" description="Cytochrome c" evidence="5">
    <location>
        <begin position="48"/>
        <end position="137"/>
    </location>
</feature>
<evidence type="ECO:0000259" key="5">
    <source>
        <dbReference type="PROSITE" id="PS51007"/>
    </source>
</evidence>
<dbReference type="RefSeq" id="WP_146867551.1">
    <property type="nucleotide sequence ID" value="NZ_BKAU01000010.1"/>
</dbReference>
<sequence>MKLVNGLVIGGLIFLGCNQQQTSSSSENKTDSVAAPAPAPVISDSLKAVLAKGQEVYNKHCVTCHQAGGDGVPNLNPPLTGTDYVLGDKTRLINVVLKGLNEDVEINGMVYSNPMPAHAFLNDQEVADVLTYVRNSFGNTAEGITKEEVKAVRAAK</sequence>
<dbReference type="InterPro" id="IPR051459">
    <property type="entry name" value="Cytochrome_c-type_DH"/>
</dbReference>
<dbReference type="SUPFAM" id="SSF46626">
    <property type="entry name" value="Cytochrome c"/>
    <property type="match status" value="1"/>
</dbReference>
<dbReference type="InterPro" id="IPR009056">
    <property type="entry name" value="Cyt_c-like_dom"/>
</dbReference>
<evidence type="ECO:0000256" key="4">
    <source>
        <dbReference type="PROSITE-ProRule" id="PRU00433"/>
    </source>
</evidence>
<dbReference type="Proteomes" id="UP000321436">
    <property type="component" value="Unassembled WGS sequence"/>
</dbReference>
<evidence type="ECO:0000256" key="2">
    <source>
        <dbReference type="ARBA" id="ARBA00022723"/>
    </source>
</evidence>
<dbReference type="AlphaFoldDB" id="A0A512RTB7"/>
<evidence type="ECO:0000313" key="7">
    <source>
        <dbReference type="Proteomes" id="UP000321436"/>
    </source>
</evidence>
<name>A0A512RTB7_9BACT</name>
<dbReference type="Pfam" id="PF00034">
    <property type="entry name" value="Cytochrom_C"/>
    <property type="match status" value="1"/>
</dbReference>
<protein>
    <recommendedName>
        <fullName evidence="5">Cytochrome c domain-containing protein</fullName>
    </recommendedName>
</protein>